<reference evidence="16" key="1">
    <citation type="submission" date="2016-10" db="EMBL/GenBank/DDBJ databases">
        <authorList>
            <person name="Varghese N."/>
            <person name="Submissions S."/>
        </authorList>
    </citation>
    <scope>NUCLEOTIDE SEQUENCE [LARGE SCALE GENOMIC DNA]</scope>
    <source>
        <strain evidence="16">DSM 46838</strain>
    </source>
</reference>
<evidence type="ECO:0000256" key="1">
    <source>
        <dbReference type="ARBA" id="ARBA00008343"/>
    </source>
</evidence>
<dbReference type="Pfam" id="PF00730">
    <property type="entry name" value="HhH-GPD"/>
    <property type="match status" value="1"/>
</dbReference>
<evidence type="ECO:0000256" key="8">
    <source>
        <dbReference type="ARBA" id="ARBA00023125"/>
    </source>
</evidence>
<feature type="binding site" evidence="12">
    <location>
        <position position="244"/>
    </location>
    <ligand>
        <name>[4Fe-4S] cluster</name>
        <dbReference type="ChEBI" id="CHEBI:49883"/>
    </ligand>
</feature>
<evidence type="ECO:0000256" key="12">
    <source>
        <dbReference type="HAMAP-Rule" id="MF_00942"/>
    </source>
</evidence>
<accession>A0A1I1XKR8</accession>
<feature type="domain" description="HhH-GPD" evidence="14">
    <location>
        <begin position="79"/>
        <end position="226"/>
    </location>
</feature>
<feature type="binding site" evidence="12">
    <location>
        <position position="235"/>
    </location>
    <ligand>
        <name>[4Fe-4S] cluster</name>
        <dbReference type="ChEBI" id="CHEBI:49883"/>
    </ligand>
</feature>
<keyword evidence="15" id="KW-0255">Endonuclease</keyword>
<comment type="function">
    <text evidence="12">DNA repair enzyme that has both DNA N-glycosylase activity and AP-lyase activity. The DNA N-glycosylase activity releases various damaged pyrimidines from DNA by cleaving the N-glycosidic bond, leaving an AP (apurinic/apyrimidinic) site. The AP-lyase activity cleaves the phosphodiester bond 3' to the AP site by a beta-elimination, leaving a 3'-terminal unsaturated sugar and a product with a terminal 5'-phosphate.</text>
</comment>
<dbReference type="OrthoDB" id="9800977at2"/>
<dbReference type="GO" id="GO:0046872">
    <property type="term" value="F:metal ion binding"/>
    <property type="evidence" value="ECO:0007669"/>
    <property type="project" value="UniProtKB-KW"/>
</dbReference>
<keyword evidence="4 12" id="KW-0227">DNA damage</keyword>
<evidence type="ECO:0000256" key="3">
    <source>
        <dbReference type="ARBA" id="ARBA00022723"/>
    </source>
</evidence>
<gene>
    <name evidence="12" type="primary">nth</name>
    <name evidence="15" type="ORF">SAMN05216574_102111</name>
</gene>
<evidence type="ECO:0000256" key="6">
    <source>
        <dbReference type="ARBA" id="ARBA00023004"/>
    </source>
</evidence>
<dbReference type="GO" id="GO:0003677">
    <property type="term" value="F:DNA binding"/>
    <property type="evidence" value="ECO:0007669"/>
    <property type="project" value="UniProtKB-UniRule"/>
</dbReference>
<dbReference type="PROSITE" id="PS01155">
    <property type="entry name" value="ENDONUCLEASE_III_2"/>
    <property type="match status" value="1"/>
</dbReference>
<dbReference type="STRING" id="1798228.SAMN05216574_102111"/>
<dbReference type="Pfam" id="PF00633">
    <property type="entry name" value="HHH"/>
    <property type="match status" value="1"/>
</dbReference>
<dbReference type="InterPro" id="IPR011257">
    <property type="entry name" value="DNA_glycosylase"/>
</dbReference>
<keyword evidence="11 12" id="KW-0326">Glycosidase</keyword>
<dbReference type="HAMAP" id="MF_00942">
    <property type="entry name" value="Nth"/>
    <property type="match status" value="1"/>
</dbReference>
<dbReference type="InterPro" id="IPR005759">
    <property type="entry name" value="Nth"/>
</dbReference>
<evidence type="ECO:0000313" key="16">
    <source>
        <dbReference type="Proteomes" id="UP000198589"/>
    </source>
</evidence>
<keyword evidence="3 12" id="KW-0479">Metal-binding</keyword>
<dbReference type="Proteomes" id="UP000198589">
    <property type="component" value="Unassembled WGS sequence"/>
</dbReference>
<dbReference type="InterPro" id="IPR003265">
    <property type="entry name" value="HhH-GPD_domain"/>
</dbReference>
<evidence type="ECO:0000256" key="2">
    <source>
        <dbReference type="ARBA" id="ARBA00022485"/>
    </source>
</evidence>
<dbReference type="SMART" id="SM00525">
    <property type="entry name" value="FES"/>
    <property type="match status" value="1"/>
</dbReference>
<evidence type="ECO:0000256" key="9">
    <source>
        <dbReference type="ARBA" id="ARBA00023204"/>
    </source>
</evidence>
<dbReference type="InterPro" id="IPR000445">
    <property type="entry name" value="HhH_motif"/>
</dbReference>
<keyword evidence="9 12" id="KW-0234">DNA repair</keyword>
<dbReference type="GO" id="GO:0051539">
    <property type="term" value="F:4 iron, 4 sulfur cluster binding"/>
    <property type="evidence" value="ECO:0007669"/>
    <property type="project" value="UniProtKB-UniRule"/>
</dbReference>
<organism evidence="15 16">
    <name type="scientific">Blastococcus tunisiensis</name>
    <dbReference type="NCBI Taxonomy" id="1798228"/>
    <lineage>
        <taxon>Bacteria</taxon>
        <taxon>Bacillati</taxon>
        <taxon>Actinomycetota</taxon>
        <taxon>Actinomycetes</taxon>
        <taxon>Geodermatophilales</taxon>
        <taxon>Geodermatophilaceae</taxon>
        <taxon>Blastococcus</taxon>
    </lineage>
</organism>
<feature type="binding site" evidence="12">
    <location>
        <position position="228"/>
    </location>
    <ligand>
        <name>[4Fe-4S] cluster</name>
        <dbReference type="ChEBI" id="CHEBI:49883"/>
    </ligand>
</feature>
<keyword evidence="10 12" id="KW-0456">Lyase</keyword>
<evidence type="ECO:0000256" key="5">
    <source>
        <dbReference type="ARBA" id="ARBA00022801"/>
    </source>
</evidence>
<dbReference type="Gene3D" id="1.10.1670.10">
    <property type="entry name" value="Helix-hairpin-Helix base-excision DNA repair enzymes (C-terminal)"/>
    <property type="match status" value="1"/>
</dbReference>
<comment type="catalytic activity">
    <reaction evidence="12">
        <text>2'-deoxyribonucleotide-(2'-deoxyribose 5'-phosphate)-2'-deoxyribonucleotide-DNA = a 3'-end 2'-deoxyribonucleotide-(2,3-dehydro-2,3-deoxyribose 5'-phosphate)-DNA + a 5'-end 5'-phospho-2'-deoxyribonucleoside-DNA + H(+)</text>
        <dbReference type="Rhea" id="RHEA:66592"/>
        <dbReference type="Rhea" id="RHEA-COMP:13180"/>
        <dbReference type="Rhea" id="RHEA-COMP:16897"/>
        <dbReference type="Rhea" id="RHEA-COMP:17067"/>
        <dbReference type="ChEBI" id="CHEBI:15378"/>
        <dbReference type="ChEBI" id="CHEBI:136412"/>
        <dbReference type="ChEBI" id="CHEBI:157695"/>
        <dbReference type="ChEBI" id="CHEBI:167181"/>
        <dbReference type="EC" id="4.2.99.18"/>
    </reaction>
</comment>
<dbReference type="RefSeq" id="WP_139228746.1">
    <property type="nucleotide sequence ID" value="NZ_FOND01000002.1"/>
</dbReference>
<protein>
    <recommendedName>
        <fullName evidence="12">Endonuclease III</fullName>
        <ecNumber evidence="12">4.2.99.18</ecNumber>
    </recommendedName>
    <alternativeName>
        <fullName evidence="12">DNA-(apurinic or apyrimidinic site) lyase</fullName>
    </alternativeName>
</protein>
<evidence type="ECO:0000256" key="10">
    <source>
        <dbReference type="ARBA" id="ARBA00023239"/>
    </source>
</evidence>
<feature type="binding site" evidence="12">
    <location>
        <position position="238"/>
    </location>
    <ligand>
        <name>[4Fe-4S] cluster</name>
        <dbReference type="ChEBI" id="CHEBI:49883"/>
    </ligand>
</feature>
<dbReference type="CDD" id="cd00056">
    <property type="entry name" value="ENDO3c"/>
    <property type="match status" value="1"/>
</dbReference>
<dbReference type="AlphaFoldDB" id="A0A1I1XKR8"/>
<dbReference type="InterPro" id="IPR023170">
    <property type="entry name" value="HhH_base_excis_C"/>
</dbReference>
<dbReference type="EC" id="4.2.99.18" evidence="12"/>
<dbReference type="GO" id="GO:0019104">
    <property type="term" value="F:DNA N-glycosylase activity"/>
    <property type="evidence" value="ECO:0007669"/>
    <property type="project" value="UniProtKB-UniRule"/>
</dbReference>
<evidence type="ECO:0000259" key="14">
    <source>
        <dbReference type="SMART" id="SM00478"/>
    </source>
</evidence>
<keyword evidence="16" id="KW-1185">Reference proteome</keyword>
<dbReference type="Gene3D" id="1.10.340.30">
    <property type="entry name" value="Hypothetical protein, domain 2"/>
    <property type="match status" value="1"/>
</dbReference>
<dbReference type="PANTHER" id="PTHR10359">
    <property type="entry name" value="A/G-SPECIFIC ADENINE GLYCOSYLASE/ENDONUCLEASE III"/>
    <property type="match status" value="1"/>
</dbReference>
<keyword evidence="8 12" id="KW-0238">DNA-binding</keyword>
<keyword evidence="15" id="KW-0540">Nuclease</keyword>
<dbReference type="FunFam" id="1.10.340.30:FF:000001">
    <property type="entry name" value="Endonuclease III"/>
    <property type="match status" value="1"/>
</dbReference>
<dbReference type="FunFam" id="1.10.1670.10:FF:000001">
    <property type="entry name" value="Endonuclease III"/>
    <property type="match status" value="1"/>
</dbReference>
<dbReference type="PANTHER" id="PTHR10359:SF18">
    <property type="entry name" value="ENDONUCLEASE III"/>
    <property type="match status" value="1"/>
</dbReference>
<dbReference type="GO" id="GO:0140078">
    <property type="term" value="F:class I DNA-(apurinic or apyrimidinic site) endonuclease activity"/>
    <property type="evidence" value="ECO:0007669"/>
    <property type="project" value="UniProtKB-EC"/>
</dbReference>
<evidence type="ECO:0000256" key="13">
    <source>
        <dbReference type="SAM" id="MobiDB-lite"/>
    </source>
</evidence>
<keyword evidence="7 12" id="KW-0411">Iron-sulfur</keyword>
<keyword evidence="6 12" id="KW-0408">Iron</keyword>
<feature type="region of interest" description="Disordered" evidence="13">
    <location>
        <begin position="1"/>
        <end position="40"/>
    </location>
</feature>
<dbReference type="InterPro" id="IPR003651">
    <property type="entry name" value="Endonuclease3_FeS-loop_motif"/>
</dbReference>
<comment type="cofactor">
    <cofactor evidence="12">
        <name>[4Fe-4S] cluster</name>
        <dbReference type="ChEBI" id="CHEBI:49883"/>
    </cofactor>
    <text evidence="12">Binds 1 [4Fe-4S] cluster.</text>
</comment>
<name>A0A1I1XKR8_9ACTN</name>
<dbReference type="EMBL" id="FOND01000002">
    <property type="protein sequence ID" value="SFE08014.1"/>
    <property type="molecule type" value="Genomic_DNA"/>
</dbReference>
<dbReference type="InterPro" id="IPR004036">
    <property type="entry name" value="Endonuclease-III-like_CS2"/>
</dbReference>
<proteinExistence type="inferred from homology"/>
<evidence type="ECO:0000256" key="7">
    <source>
        <dbReference type="ARBA" id="ARBA00023014"/>
    </source>
</evidence>
<evidence type="ECO:0000313" key="15">
    <source>
        <dbReference type="EMBL" id="SFE08014.1"/>
    </source>
</evidence>
<dbReference type="NCBIfam" id="TIGR01083">
    <property type="entry name" value="nth"/>
    <property type="match status" value="1"/>
</dbReference>
<dbReference type="GO" id="GO:0006285">
    <property type="term" value="P:base-excision repair, AP site formation"/>
    <property type="evidence" value="ECO:0007669"/>
    <property type="project" value="TreeGrafter"/>
</dbReference>
<sequence>MSLPESELATEPAYARPAPPRRPARAVRTGASPFDPGETPLARTRRARRMARELALIHPDAHCELDFTNAFELLVATVLSAQTTDKMVNKVTPTLFARYPDAVALAGADREELETILKPTGFFRAKANSVLGLSQALVERFDGEVPARMADLVTLPGVGRKTANVVLGNAFGVPGLTVDTHFGRLVRRFGWTAEEDPVKVEAEIGGLVPKKEWTDFSHRVIFHGRRVCHAKKAACGACGLASWCPSFGIGPVDPEVALKLVKTPAASDTE</sequence>
<evidence type="ECO:0000256" key="4">
    <source>
        <dbReference type="ARBA" id="ARBA00022763"/>
    </source>
</evidence>
<comment type="similarity">
    <text evidence="1 12">Belongs to the Nth/MutY family.</text>
</comment>
<dbReference type="SMART" id="SM00478">
    <property type="entry name" value="ENDO3c"/>
    <property type="match status" value="1"/>
</dbReference>
<keyword evidence="5 12" id="KW-0378">Hydrolase</keyword>
<evidence type="ECO:0000256" key="11">
    <source>
        <dbReference type="ARBA" id="ARBA00023295"/>
    </source>
</evidence>
<dbReference type="SUPFAM" id="SSF48150">
    <property type="entry name" value="DNA-glycosylase"/>
    <property type="match status" value="1"/>
</dbReference>
<keyword evidence="2 12" id="KW-0004">4Fe-4S</keyword>